<dbReference type="InParanoid" id="F0XKP2"/>
<gene>
    <name evidence="5" type="ORF">CMQ_8274</name>
</gene>
<dbReference type="InterPro" id="IPR019826">
    <property type="entry name" value="Carboxylesterase_B_AS"/>
</dbReference>
<feature type="domain" description="Carboxylesterase type B" evidence="4">
    <location>
        <begin position="28"/>
        <end position="537"/>
    </location>
</feature>
<dbReference type="PANTHER" id="PTHR43918:SF4">
    <property type="entry name" value="CARBOXYLIC ESTER HYDROLASE"/>
    <property type="match status" value="1"/>
</dbReference>
<keyword evidence="3" id="KW-0732">Signal</keyword>
<dbReference type="InterPro" id="IPR019819">
    <property type="entry name" value="Carboxylesterase_B_CS"/>
</dbReference>
<dbReference type="InterPro" id="IPR050654">
    <property type="entry name" value="AChE-related_enzymes"/>
</dbReference>
<evidence type="ECO:0000256" key="1">
    <source>
        <dbReference type="ARBA" id="ARBA00005964"/>
    </source>
</evidence>
<dbReference type="EMBL" id="GL629788">
    <property type="protein sequence ID" value="EFX01808.1"/>
    <property type="molecule type" value="Genomic_DNA"/>
</dbReference>
<dbReference type="Pfam" id="PF00135">
    <property type="entry name" value="COesterase"/>
    <property type="match status" value="1"/>
</dbReference>
<evidence type="ECO:0000313" key="5">
    <source>
        <dbReference type="EMBL" id="EFX01808.1"/>
    </source>
</evidence>
<feature type="signal peptide" evidence="3">
    <location>
        <begin position="1"/>
        <end position="17"/>
    </location>
</feature>
<dbReference type="OrthoDB" id="408631at2759"/>
<dbReference type="RefSeq" id="XP_014171290.1">
    <property type="nucleotide sequence ID" value="XM_014315815.1"/>
</dbReference>
<dbReference type="GeneID" id="25981911"/>
<dbReference type="STRING" id="655863.F0XKP2"/>
<dbReference type="PANTHER" id="PTHR43918">
    <property type="entry name" value="ACETYLCHOLINESTERASE"/>
    <property type="match status" value="1"/>
</dbReference>
<name>F0XKP2_GROCL</name>
<comment type="similarity">
    <text evidence="1 3">Belongs to the type-B carboxylesterase/lipase family.</text>
</comment>
<dbReference type="PROSITE" id="PS00122">
    <property type="entry name" value="CARBOXYLESTERASE_B_1"/>
    <property type="match status" value="1"/>
</dbReference>
<dbReference type="GO" id="GO:0052689">
    <property type="term" value="F:carboxylic ester hydrolase activity"/>
    <property type="evidence" value="ECO:0007669"/>
    <property type="project" value="TreeGrafter"/>
</dbReference>
<dbReference type="InterPro" id="IPR002018">
    <property type="entry name" value="CarbesteraseB"/>
</dbReference>
<proteinExistence type="inferred from homology"/>
<sequence>MLASLSTLVLGATAVSAAVVARHKTQQAPTVTVKNGSYYGVNLPHYSQDLFLGLPYAQPPVGELRFRVPQSLNSSWTGSKNATEYGPQCIGYGSDNWVLGNIVSEDCLTINVVRPSNVQEGDDLPVAFWIHGGGYTEGGGRDPRYNLTFIVQQSVKVGSPMVAVSINYRLAQWGFMYSQQLADEGSSNLGLRDQRLAMHWVQDNIGAFGGDPAKVTIWGESAGGNSIGNQLVAYGGRDDGLFRAAISQSGAPTSLMRYPTPGSWKDAYEAYVNASGCGTAADSLACLRTVPSDKLSALFNSSTITVPSEGPVVDGDFLTQSGTTALRNGHFVKVPYLIGANFDEGGSFGSKGINTTDQFIGMVLDEGIDNTTALTLAALYPDIPAVGIPATLHGRPPASELATYGSQWKRSAAYKGDHLMHVGRRLTSELWTQHNGTLWSYHFNVLVHGLNPLVGAAHFQDVVFVFDNTQGLGYENAVSVNPFKDEPATFVRLAQTMSRTWVSFITKLDPNALQTSPVHWPQYSLDSPQNMVFDVNATDVAYIEPDTYRAEGIAYIGSIFDTVYGR</sequence>
<evidence type="ECO:0000256" key="3">
    <source>
        <dbReference type="RuleBase" id="RU361235"/>
    </source>
</evidence>
<keyword evidence="2 3" id="KW-0378">Hydrolase</keyword>
<dbReference type="eggNOG" id="KOG4389">
    <property type="taxonomic scope" value="Eukaryota"/>
</dbReference>
<evidence type="ECO:0000256" key="2">
    <source>
        <dbReference type="ARBA" id="ARBA00022801"/>
    </source>
</evidence>
<dbReference type="Proteomes" id="UP000007796">
    <property type="component" value="Unassembled WGS sequence"/>
</dbReference>
<feature type="chain" id="PRO_5005128780" description="Carboxylic ester hydrolase" evidence="3">
    <location>
        <begin position="18"/>
        <end position="566"/>
    </location>
</feature>
<evidence type="ECO:0000259" key="4">
    <source>
        <dbReference type="Pfam" id="PF00135"/>
    </source>
</evidence>
<dbReference type="SUPFAM" id="SSF53474">
    <property type="entry name" value="alpha/beta-Hydrolases"/>
    <property type="match status" value="1"/>
</dbReference>
<evidence type="ECO:0000313" key="6">
    <source>
        <dbReference type="Proteomes" id="UP000007796"/>
    </source>
</evidence>
<keyword evidence="6" id="KW-1185">Reference proteome</keyword>
<dbReference type="ESTHER" id="grocl-f0xkp2">
    <property type="family name" value="Fungal_carboxylesterase_lipase"/>
</dbReference>
<dbReference type="InterPro" id="IPR029058">
    <property type="entry name" value="AB_hydrolase_fold"/>
</dbReference>
<dbReference type="AlphaFoldDB" id="F0XKP2"/>
<reference evidence="5 6" key="1">
    <citation type="journal article" date="2011" name="Proc. Natl. Acad. Sci. U.S.A.">
        <title>Genome and transcriptome analyses of the mountain pine beetle-fungal symbiont Grosmannia clavigera, a lodgepole pine pathogen.</title>
        <authorList>
            <person name="DiGuistini S."/>
            <person name="Wang Y."/>
            <person name="Liao N.Y."/>
            <person name="Taylor G."/>
            <person name="Tanguay P."/>
            <person name="Feau N."/>
            <person name="Henrissat B."/>
            <person name="Chan S.K."/>
            <person name="Hesse-Orce U."/>
            <person name="Alamouti S.M."/>
            <person name="Tsui C.K.M."/>
            <person name="Docking R.T."/>
            <person name="Levasseur A."/>
            <person name="Haridas S."/>
            <person name="Robertson G."/>
            <person name="Birol I."/>
            <person name="Holt R.A."/>
            <person name="Marra M.A."/>
            <person name="Hamelin R.C."/>
            <person name="Hirst M."/>
            <person name="Jones S.J.M."/>
            <person name="Bohlmann J."/>
            <person name="Breuil C."/>
        </authorList>
    </citation>
    <scope>NUCLEOTIDE SEQUENCE [LARGE SCALE GENOMIC DNA]</scope>
    <source>
        <strain evidence="6">kw1407 / UAMH 11150</strain>
    </source>
</reference>
<dbReference type="HOGENOM" id="CLU_006586_10_6_1"/>
<dbReference type="PROSITE" id="PS00941">
    <property type="entry name" value="CARBOXYLESTERASE_B_2"/>
    <property type="match status" value="1"/>
</dbReference>
<dbReference type="Gene3D" id="3.40.50.1820">
    <property type="entry name" value="alpha/beta hydrolase"/>
    <property type="match status" value="1"/>
</dbReference>
<accession>F0XKP2</accession>
<dbReference type="EC" id="3.1.1.-" evidence="3"/>
<protein>
    <recommendedName>
        <fullName evidence="3">Carboxylic ester hydrolase</fullName>
        <ecNumber evidence="3">3.1.1.-</ecNumber>
    </recommendedName>
</protein>
<organism evidence="6">
    <name type="scientific">Grosmannia clavigera (strain kw1407 / UAMH 11150)</name>
    <name type="common">Blue stain fungus</name>
    <name type="synonym">Graphiocladiella clavigera</name>
    <dbReference type="NCBI Taxonomy" id="655863"/>
    <lineage>
        <taxon>Eukaryota</taxon>
        <taxon>Fungi</taxon>
        <taxon>Dikarya</taxon>
        <taxon>Ascomycota</taxon>
        <taxon>Pezizomycotina</taxon>
        <taxon>Sordariomycetes</taxon>
        <taxon>Sordariomycetidae</taxon>
        <taxon>Ophiostomatales</taxon>
        <taxon>Ophiostomataceae</taxon>
        <taxon>Leptographium</taxon>
    </lineage>
</organism>